<dbReference type="Proteomes" id="UP000297597">
    <property type="component" value="Unassembled WGS sequence"/>
</dbReference>
<gene>
    <name evidence="2" type="ORF">Pmgp_02496</name>
</gene>
<feature type="domain" description="RND related barrel-sandwich hybrid" evidence="1">
    <location>
        <begin position="63"/>
        <end position="165"/>
    </location>
</feature>
<comment type="caution">
    <text evidence="2">The sequence shown here is derived from an EMBL/GenBank/DDBJ whole genome shotgun (WGS) entry which is preliminary data.</text>
</comment>
<reference evidence="2 3" key="1">
    <citation type="journal article" date="2018" name="Environ. Microbiol.">
        <title>Novel energy conservation strategies and behaviour of Pelotomaculum schinkii driving syntrophic propionate catabolism.</title>
        <authorList>
            <person name="Hidalgo-Ahumada C.A.P."/>
            <person name="Nobu M.K."/>
            <person name="Narihiro T."/>
            <person name="Tamaki H."/>
            <person name="Liu W.T."/>
            <person name="Kamagata Y."/>
            <person name="Stams A.J.M."/>
            <person name="Imachi H."/>
            <person name="Sousa D.Z."/>
        </authorList>
    </citation>
    <scope>NUCLEOTIDE SEQUENCE [LARGE SCALE GENOMIC DNA]</scope>
    <source>
        <strain evidence="2 3">MGP</strain>
    </source>
</reference>
<accession>A0A4Y7RNH5</accession>
<evidence type="ECO:0000313" key="2">
    <source>
        <dbReference type="EMBL" id="TEB10299.1"/>
    </source>
</evidence>
<dbReference type="EMBL" id="QFFZ01000029">
    <property type="protein sequence ID" value="TEB10299.1"/>
    <property type="molecule type" value="Genomic_DNA"/>
</dbReference>
<dbReference type="AlphaFoldDB" id="A0A4Y7RNH5"/>
<dbReference type="Pfam" id="PF26018">
    <property type="entry name" value="BSH_RND_rel"/>
    <property type="match status" value="1"/>
</dbReference>
<name>A0A4Y7RNH5_9FIRM</name>
<evidence type="ECO:0000259" key="1">
    <source>
        <dbReference type="Pfam" id="PF26018"/>
    </source>
</evidence>
<keyword evidence="3" id="KW-1185">Reference proteome</keyword>
<sequence length="312" mass="33907">MPSRRRKKPGNLFLKALLLTALLCCAFFLARQFIIVFISDVQSLTSKEVGETVSLDGILLKDENVARAPAGGLLRFTNPDGRRLEVGAKAADIETAGEQGADGQTFAVYTSSAGIFCSHLDGLESTLTPANRDVLDLPGLEKIAGRSMAAGTRVEKGQPIFKIIDNLSPVFIYGSIAKTSLPAGYADKPVWLQAAWNNLTLRIKSSSLVDKGDRWEGYFLLSGYPEAIVHNRKVSLTVTTKQLKGLLVPSRAVVYRAGQPGIYMVVKKKAQWEPVDIKGELAGWVAIAGDELVEGARYVSNPVLVREGWFVE</sequence>
<organism evidence="2 3">
    <name type="scientific">Pelotomaculum propionicicum</name>
    <dbReference type="NCBI Taxonomy" id="258475"/>
    <lineage>
        <taxon>Bacteria</taxon>
        <taxon>Bacillati</taxon>
        <taxon>Bacillota</taxon>
        <taxon>Clostridia</taxon>
        <taxon>Eubacteriales</taxon>
        <taxon>Desulfotomaculaceae</taxon>
        <taxon>Pelotomaculum</taxon>
    </lineage>
</organism>
<evidence type="ECO:0000313" key="3">
    <source>
        <dbReference type="Proteomes" id="UP000297597"/>
    </source>
</evidence>
<proteinExistence type="predicted"/>
<dbReference type="InterPro" id="IPR058709">
    <property type="entry name" value="BSH_RND-rel"/>
</dbReference>
<protein>
    <recommendedName>
        <fullName evidence="1">RND related barrel-sandwich hybrid domain-containing protein</fullName>
    </recommendedName>
</protein>